<name>A0A6M8N6C3_9BACT</name>
<sequence length="242" mass="28485">MKKAFSLLELVLSFIVLGVLVVILSNPVIYLYNHSFKIKKSNEVFFNLNQTLLSMEKIYHSCLNVTLTSNSFECYMSANDDIFYDFSLKEFNFSGVILDNNESFFSPKSNLHFIENGISKGIFSNYKDMHSEKKLKIYTSDYMYIYDIKKSKVHKVLISDREKIHFFDEKFSGFYTVLYAYVKVYLENENIYIQIDGLNHNKRSFLLAQNMSKLIFKQDDKALKVSICDKNQNECLSKWMFL</sequence>
<dbReference type="OrthoDB" id="5354581at2"/>
<reference evidence="1 2" key="1">
    <citation type="submission" date="2016-05" db="EMBL/GenBank/DDBJ databases">
        <authorList>
            <person name="Caceres A."/>
            <person name="Munoz I."/>
            <person name="Iraola G."/>
            <person name="Diaz-Viraque F."/>
            <person name="Greif G."/>
            <person name="Collado L."/>
        </authorList>
    </citation>
    <scope>NUCLEOTIDE SEQUENCE [LARGE SCALE GENOMIC DNA]</scope>
    <source>
        <strain evidence="1 2">WBE38</strain>
    </source>
</reference>
<evidence type="ECO:0000313" key="1">
    <source>
        <dbReference type="EMBL" id="OCX42262.1"/>
    </source>
</evidence>
<accession>A0A6M8N6C3</accession>
<protein>
    <submittedName>
        <fullName evidence="1">Uncharacterized protein</fullName>
    </submittedName>
</protein>
<proteinExistence type="predicted"/>
<keyword evidence="2" id="KW-1185">Reference proteome</keyword>
<dbReference type="EMBL" id="LXSU01000149">
    <property type="protein sequence ID" value="OCX42262.1"/>
    <property type="molecule type" value="Genomic_DNA"/>
</dbReference>
<dbReference type="RefSeq" id="WP_066008713.1">
    <property type="nucleotide sequence ID" value="NZ_CP053848.1"/>
</dbReference>
<dbReference type="AlphaFoldDB" id="A0A6M8N6C3"/>
<evidence type="ECO:0000313" key="2">
    <source>
        <dbReference type="Proteomes" id="UP000094873"/>
    </source>
</evidence>
<dbReference type="Proteomes" id="UP000094873">
    <property type="component" value="Unassembled WGS sequence"/>
</dbReference>
<comment type="caution">
    <text evidence="1">The sequence shown here is derived from an EMBL/GenBank/DDBJ whole genome shotgun (WGS) entry which is preliminary data.</text>
</comment>
<organism evidence="1 2">
    <name type="scientific">Campylobacter ornithocola</name>
    <dbReference type="NCBI Taxonomy" id="1848766"/>
    <lineage>
        <taxon>Bacteria</taxon>
        <taxon>Pseudomonadati</taxon>
        <taxon>Campylobacterota</taxon>
        <taxon>Epsilonproteobacteria</taxon>
        <taxon>Campylobacterales</taxon>
        <taxon>Campylobacteraceae</taxon>
        <taxon>Campylobacter</taxon>
    </lineage>
</organism>
<gene>
    <name evidence="1" type="ORF">A7X81_03470</name>
</gene>